<keyword evidence="2" id="KW-1185">Reference proteome</keyword>
<name>A0ABX7E3B3_9BACI</name>
<organism evidence="1 2">
    <name type="scientific">Heyndrickxia vini</name>
    <dbReference type="NCBI Taxonomy" id="1476025"/>
    <lineage>
        <taxon>Bacteria</taxon>
        <taxon>Bacillati</taxon>
        <taxon>Bacillota</taxon>
        <taxon>Bacilli</taxon>
        <taxon>Bacillales</taxon>
        <taxon>Bacillaceae</taxon>
        <taxon>Heyndrickxia</taxon>
    </lineage>
</organism>
<dbReference type="EMBL" id="CP065425">
    <property type="protein sequence ID" value="QQZ10188.1"/>
    <property type="molecule type" value="Genomic_DNA"/>
</dbReference>
<dbReference type="Proteomes" id="UP000595691">
    <property type="component" value="Chromosome"/>
</dbReference>
<sequence length="63" mass="7348">MIMTLNPYEHDKQEEALIKKMYGIDPDMSLLSVNFATKENDYLNEHDSEDEEVDNVDNTVNKL</sequence>
<proteinExistence type="predicted"/>
<evidence type="ECO:0000313" key="2">
    <source>
        <dbReference type="Proteomes" id="UP000595691"/>
    </source>
</evidence>
<dbReference type="RefSeq" id="WP_202779134.1">
    <property type="nucleotide sequence ID" value="NZ_CP065425.1"/>
</dbReference>
<gene>
    <name evidence="1" type="ORF">I5776_04310</name>
</gene>
<evidence type="ECO:0000313" key="1">
    <source>
        <dbReference type="EMBL" id="QQZ10188.1"/>
    </source>
</evidence>
<reference evidence="1 2" key="1">
    <citation type="submission" date="2020-11" db="EMBL/GenBank/DDBJ databases">
        <title>Taxonomic evaluation of the Bacillus sporothermodurans group of bacteria based on whole genome sequences.</title>
        <authorList>
            <person name="Fiedler G."/>
            <person name="Herbstmann A.-D."/>
            <person name="Doll E."/>
            <person name="Wenning M."/>
            <person name="Brinks E."/>
            <person name="Kabisch J."/>
            <person name="Breitenwieser F."/>
            <person name="Lappann M."/>
            <person name="Boehnlein C."/>
            <person name="Franz C."/>
        </authorList>
    </citation>
    <scope>NUCLEOTIDE SEQUENCE [LARGE SCALE GENOMIC DNA]</scope>
    <source>
        <strain evidence="1 2">JCM 19841</strain>
    </source>
</reference>
<accession>A0ABX7E3B3</accession>
<protein>
    <submittedName>
        <fullName evidence="1">Uncharacterized protein</fullName>
    </submittedName>
</protein>